<evidence type="ECO:0000313" key="2">
    <source>
        <dbReference type="Proteomes" id="UP000231057"/>
    </source>
</evidence>
<keyword evidence="2" id="KW-1185">Reference proteome</keyword>
<proteinExistence type="predicted"/>
<dbReference type="Proteomes" id="UP000231057">
    <property type="component" value="Chromosome"/>
</dbReference>
<organism evidence="1 2">
    <name type="scientific">Parathermosynechococcus lividus PCC 6715</name>
    <dbReference type="NCBI Taxonomy" id="1917166"/>
    <lineage>
        <taxon>Bacteria</taxon>
        <taxon>Bacillati</taxon>
        <taxon>Cyanobacteriota</taxon>
        <taxon>Cyanophyceae</taxon>
        <taxon>Acaryochloridales</taxon>
        <taxon>Thermosynechococcaceae</taxon>
        <taxon>Parathermosynechococcus</taxon>
    </lineage>
</organism>
<accession>A0A2D2Q1L5</accession>
<reference evidence="1 2" key="1">
    <citation type="submission" date="2016-11" db="EMBL/GenBank/DDBJ databases">
        <title>Complete genome sequence of thermophilic cyanobacteria strain Synechococcus sp. PCC6715.</title>
        <authorList>
            <person name="Tang J."/>
            <person name="Daroch M."/>
            <person name="Liang Y."/>
            <person name="Jiang D."/>
            <person name="Shah M."/>
        </authorList>
    </citation>
    <scope>NUCLEOTIDE SEQUENCE [LARGE SCALE GENOMIC DNA]</scope>
    <source>
        <strain evidence="1 2">PCC 6715</strain>
    </source>
</reference>
<sequence>MKERVGRLNSGHYKRIVILEKSLVQTFCILLYGFLKTHASCWTFVINLQIVDMNVDMDKRIAAPL</sequence>
<evidence type="ECO:0000313" key="1">
    <source>
        <dbReference type="EMBL" id="ATS18339.1"/>
    </source>
</evidence>
<dbReference type="KEGG" id="slw:BRW62_05745"/>
<protein>
    <submittedName>
        <fullName evidence="1">Uncharacterized protein</fullName>
    </submittedName>
</protein>
<gene>
    <name evidence="1" type="ORF">BRW62_05745</name>
</gene>
<name>A0A2D2Q1L5_PARLV</name>
<dbReference type="EMBL" id="CP018092">
    <property type="protein sequence ID" value="ATS18339.1"/>
    <property type="molecule type" value="Genomic_DNA"/>
</dbReference>
<dbReference type="AlphaFoldDB" id="A0A2D2Q1L5"/>
<reference evidence="2" key="2">
    <citation type="journal article" date="2022" name="Front. Microbiol.">
        <title>Comparative Genomic Analysis Revealed Distinct Molecular Components and Organization of CO2-Concentrating Mechanism in Thermophilic Cyanobacteria.</title>
        <authorList>
            <person name="Tang J."/>
            <person name="Zhou H."/>
            <person name="Yao D."/>
            <person name="Riaz S."/>
            <person name="You D."/>
            <person name="Klepacz-Smolka A."/>
            <person name="Daroch M."/>
        </authorList>
    </citation>
    <scope>NUCLEOTIDE SEQUENCE [LARGE SCALE GENOMIC DNA]</scope>
    <source>
        <strain evidence="2">PCC 6715</strain>
    </source>
</reference>